<feature type="coiled-coil region" evidence="1">
    <location>
        <begin position="65"/>
        <end position="92"/>
    </location>
</feature>
<dbReference type="EMBL" id="EQ973846">
    <property type="protein sequence ID" value="EEF42366.1"/>
    <property type="molecule type" value="Genomic_DNA"/>
</dbReference>
<sequence>MEAEADVPEQIYDFIMWVDRELNHYEKDYVNGIRREMTDLRNERNEVLVLAREANVKAECRLAHMKAYKEQNKALLEVNNILKGENQELKEESGLLFMEIDLFKEKLECRERKYDELRK</sequence>
<gene>
    <name evidence="2" type="ORF">RCOM_1326150</name>
</gene>
<evidence type="ECO:0000256" key="1">
    <source>
        <dbReference type="SAM" id="Coils"/>
    </source>
</evidence>
<organism evidence="2 3">
    <name type="scientific">Ricinus communis</name>
    <name type="common">Castor bean</name>
    <dbReference type="NCBI Taxonomy" id="3988"/>
    <lineage>
        <taxon>Eukaryota</taxon>
        <taxon>Viridiplantae</taxon>
        <taxon>Streptophyta</taxon>
        <taxon>Embryophyta</taxon>
        <taxon>Tracheophyta</taxon>
        <taxon>Spermatophyta</taxon>
        <taxon>Magnoliopsida</taxon>
        <taxon>eudicotyledons</taxon>
        <taxon>Gunneridae</taxon>
        <taxon>Pentapetalae</taxon>
        <taxon>rosids</taxon>
        <taxon>fabids</taxon>
        <taxon>Malpighiales</taxon>
        <taxon>Euphorbiaceae</taxon>
        <taxon>Acalyphoideae</taxon>
        <taxon>Acalypheae</taxon>
        <taxon>Ricinus</taxon>
    </lineage>
</organism>
<evidence type="ECO:0000313" key="3">
    <source>
        <dbReference type="Proteomes" id="UP000008311"/>
    </source>
</evidence>
<protein>
    <submittedName>
        <fullName evidence="2">Uncharacterized protein</fullName>
    </submittedName>
</protein>
<accession>B9S223</accession>
<reference evidence="3" key="1">
    <citation type="journal article" date="2010" name="Nat. Biotechnol.">
        <title>Draft genome sequence of the oilseed species Ricinus communis.</title>
        <authorList>
            <person name="Chan A.P."/>
            <person name="Crabtree J."/>
            <person name="Zhao Q."/>
            <person name="Lorenzi H."/>
            <person name="Orvis J."/>
            <person name="Puiu D."/>
            <person name="Melake-Berhan A."/>
            <person name="Jones K.M."/>
            <person name="Redman J."/>
            <person name="Chen G."/>
            <person name="Cahoon E.B."/>
            <person name="Gedil M."/>
            <person name="Stanke M."/>
            <person name="Haas B.J."/>
            <person name="Wortman J.R."/>
            <person name="Fraser-Liggett C.M."/>
            <person name="Ravel J."/>
            <person name="Rabinowicz P.D."/>
        </authorList>
    </citation>
    <scope>NUCLEOTIDE SEQUENCE [LARGE SCALE GENOMIC DNA]</scope>
    <source>
        <strain evidence="3">cv. Hale</strain>
    </source>
</reference>
<dbReference type="InParanoid" id="B9S223"/>
<keyword evidence="1" id="KW-0175">Coiled coil</keyword>
<evidence type="ECO:0000313" key="2">
    <source>
        <dbReference type="EMBL" id="EEF42366.1"/>
    </source>
</evidence>
<dbReference type="Proteomes" id="UP000008311">
    <property type="component" value="Unassembled WGS sequence"/>
</dbReference>
<name>B9S223_RICCO</name>
<keyword evidence="3" id="KW-1185">Reference proteome</keyword>
<dbReference type="AlphaFoldDB" id="B9S223"/>
<proteinExistence type="predicted"/>